<dbReference type="Proteomes" id="UP000241890">
    <property type="component" value="Unassembled WGS sequence"/>
</dbReference>
<dbReference type="Pfam" id="PF00732">
    <property type="entry name" value="GMC_oxred_N"/>
    <property type="match status" value="1"/>
</dbReference>
<evidence type="ECO:0000313" key="10">
    <source>
        <dbReference type="Proteomes" id="UP000241890"/>
    </source>
</evidence>
<protein>
    <submittedName>
        <fullName evidence="9">Choline dehydrogenase, mitochondrial</fullName>
    </submittedName>
</protein>
<reference evidence="9 10" key="1">
    <citation type="submission" date="2017-12" db="EMBL/GenBank/DDBJ databases">
        <title>Sequencing, de novo assembly and annotation of complete genome of a new Thraustochytrid species, strain FCC1311.</title>
        <authorList>
            <person name="Sedici K."/>
            <person name="Godart F."/>
            <person name="Aiese Cigliano R."/>
            <person name="Sanseverino W."/>
            <person name="Barakat M."/>
            <person name="Ortet P."/>
            <person name="Marechal E."/>
            <person name="Cagnac O."/>
            <person name="Amato A."/>
        </authorList>
    </citation>
    <scope>NUCLEOTIDE SEQUENCE [LARGE SCALE GENOMIC DNA]</scope>
</reference>
<feature type="binding site" evidence="5">
    <location>
        <position position="278"/>
    </location>
    <ligand>
        <name>FAD</name>
        <dbReference type="ChEBI" id="CHEBI:57692"/>
    </ligand>
</feature>
<evidence type="ECO:0000256" key="6">
    <source>
        <dbReference type="RuleBase" id="RU003968"/>
    </source>
</evidence>
<evidence type="ECO:0000256" key="2">
    <source>
        <dbReference type="ARBA" id="ARBA00010790"/>
    </source>
</evidence>
<dbReference type="InterPro" id="IPR007867">
    <property type="entry name" value="GMC_OxRtase_C"/>
</dbReference>
<evidence type="ECO:0000259" key="7">
    <source>
        <dbReference type="PROSITE" id="PS00623"/>
    </source>
</evidence>
<dbReference type="InterPro" id="IPR012132">
    <property type="entry name" value="GMC_OxRdtase"/>
</dbReference>
<dbReference type="InterPro" id="IPR000172">
    <property type="entry name" value="GMC_OxRdtase_N"/>
</dbReference>
<feature type="binding site" evidence="5">
    <location>
        <begin position="134"/>
        <end position="137"/>
    </location>
    <ligand>
        <name>FAD</name>
        <dbReference type="ChEBI" id="CHEBI:57692"/>
    </ligand>
</feature>
<evidence type="ECO:0000313" key="9">
    <source>
        <dbReference type="EMBL" id="GBG33488.1"/>
    </source>
</evidence>
<accession>A0A2R5GUP9</accession>
<keyword evidence="3 6" id="KW-0285">Flavoprotein</keyword>
<dbReference type="GO" id="GO:0016614">
    <property type="term" value="F:oxidoreductase activity, acting on CH-OH group of donors"/>
    <property type="evidence" value="ECO:0007669"/>
    <property type="project" value="InterPro"/>
</dbReference>
<dbReference type="Gene3D" id="3.30.560.10">
    <property type="entry name" value="Glucose Oxidase, domain 3"/>
    <property type="match status" value="1"/>
</dbReference>
<comment type="cofactor">
    <cofactor evidence="1 5">
        <name>FAD</name>
        <dbReference type="ChEBI" id="CHEBI:57692"/>
    </cofactor>
</comment>
<organism evidence="9 10">
    <name type="scientific">Hondaea fermentalgiana</name>
    <dbReference type="NCBI Taxonomy" id="2315210"/>
    <lineage>
        <taxon>Eukaryota</taxon>
        <taxon>Sar</taxon>
        <taxon>Stramenopiles</taxon>
        <taxon>Bigyra</taxon>
        <taxon>Labyrinthulomycetes</taxon>
        <taxon>Thraustochytrida</taxon>
        <taxon>Thraustochytriidae</taxon>
        <taxon>Hondaea</taxon>
    </lineage>
</organism>
<keyword evidence="4 5" id="KW-0274">FAD</keyword>
<proteinExistence type="inferred from homology"/>
<dbReference type="OrthoDB" id="269227at2759"/>
<comment type="caution">
    <text evidence="9">The sequence shown here is derived from an EMBL/GenBank/DDBJ whole genome shotgun (WGS) entry which is preliminary data.</text>
</comment>
<sequence length="625" mass="69185">MEADEAGKRRVEKLASHLRGAARGESSGVQVHETAGLVNGGEILAEYDYIVIGAGSAGCVVASRLSEDPKVSVLLLEAGGNNQTFEVRHPMLTCPTMQNSKFDWAFRTEPQKHQEGRISHWPRGKGLGGSSSINYMVYVRGDPRNYDQYANEFGCEGWSYEECLPYFKKSENLITSKDMDPTHHDESLHGRKGPLKVTDINDPMCKFPAKYTSECFVAACNEHGIRGPHDYNSREQEGASLSQISVSDGKRNDTASMFLFETGALERPNLTVLTYAHVQKLVTQGDLVTGVIYKAGDHDLETLKTDAIPSRFVAARKEVIVSAGSVSTPQILMLSGIGPREELEKHGIPCVADLPVGRNMSDHLLVFLEYAIKDHIPSFSGSLMDIAQGFWDYYVKGEGVFTIPFVTAMAFFRSGIRPEEDGNDLQIHFTPYCSNDKELTMRNFGLDTTQPRYDDLGSPARAVFLPSLVRPKSKGTVTLRSACPFDAPRVDPNYLEHDDDVKALLYCYRKCIDLAERSEAYKDHLGERSVNPYSEYHPDSDEYIIEEIRNGACTIYHPVGTSTMGRVDDPNTVVDAKTLKVKGFRNLRIADASVYPEVPSGNTNAPSILVGERAAAMIRGQTLQK</sequence>
<feature type="domain" description="Glucose-methanol-choline oxidoreductase N-terminal" evidence="7">
    <location>
        <begin position="124"/>
        <end position="147"/>
    </location>
</feature>
<dbReference type="AlphaFoldDB" id="A0A2R5GUP9"/>
<dbReference type="InterPro" id="IPR036188">
    <property type="entry name" value="FAD/NAD-bd_sf"/>
</dbReference>
<feature type="domain" description="Glucose-methanol-choline oxidoreductase N-terminal" evidence="8">
    <location>
        <begin position="324"/>
        <end position="338"/>
    </location>
</feature>
<keyword evidence="10" id="KW-1185">Reference proteome</keyword>
<dbReference type="PROSITE" id="PS00623">
    <property type="entry name" value="GMC_OXRED_1"/>
    <property type="match status" value="1"/>
</dbReference>
<dbReference type="PROSITE" id="PS00624">
    <property type="entry name" value="GMC_OXRED_2"/>
    <property type="match status" value="1"/>
</dbReference>
<dbReference type="PIRSF" id="PIRSF000137">
    <property type="entry name" value="Alcohol_oxidase"/>
    <property type="match status" value="1"/>
</dbReference>
<evidence type="ECO:0000259" key="8">
    <source>
        <dbReference type="PROSITE" id="PS00624"/>
    </source>
</evidence>
<dbReference type="Pfam" id="PF05199">
    <property type="entry name" value="GMC_oxred_C"/>
    <property type="match status" value="1"/>
</dbReference>
<dbReference type="SUPFAM" id="SSF54373">
    <property type="entry name" value="FAD-linked reductases, C-terminal domain"/>
    <property type="match status" value="1"/>
</dbReference>
<name>A0A2R5GUP9_9STRA</name>
<gene>
    <name evidence="9" type="ORF">FCC1311_097112</name>
</gene>
<dbReference type="Gene3D" id="3.50.50.60">
    <property type="entry name" value="FAD/NAD(P)-binding domain"/>
    <property type="match status" value="1"/>
</dbReference>
<dbReference type="EMBL" id="BEYU01000158">
    <property type="protein sequence ID" value="GBG33488.1"/>
    <property type="molecule type" value="Genomic_DNA"/>
</dbReference>
<evidence type="ECO:0000256" key="5">
    <source>
        <dbReference type="PIRSR" id="PIRSR000137-2"/>
    </source>
</evidence>
<evidence type="ECO:0000256" key="1">
    <source>
        <dbReference type="ARBA" id="ARBA00001974"/>
    </source>
</evidence>
<dbReference type="PANTHER" id="PTHR11552:SF147">
    <property type="entry name" value="CHOLINE DEHYDROGENASE, MITOCHONDRIAL"/>
    <property type="match status" value="1"/>
</dbReference>
<dbReference type="InParanoid" id="A0A2R5GUP9"/>
<dbReference type="GO" id="GO:0050660">
    <property type="term" value="F:flavin adenine dinucleotide binding"/>
    <property type="evidence" value="ECO:0007669"/>
    <property type="project" value="InterPro"/>
</dbReference>
<dbReference type="PANTHER" id="PTHR11552">
    <property type="entry name" value="GLUCOSE-METHANOL-CHOLINE GMC OXIDOREDUCTASE"/>
    <property type="match status" value="1"/>
</dbReference>
<evidence type="ECO:0000256" key="4">
    <source>
        <dbReference type="ARBA" id="ARBA00022827"/>
    </source>
</evidence>
<comment type="similarity">
    <text evidence="2 6">Belongs to the GMC oxidoreductase family.</text>
</comment>
<evidence type="ECO:0000256" key="3">
    <source>
        <dbReference type="ARBA" id="ARBA00022630"/>
    </source>
</evidence>
<dbReference type="SUPFAM" id="SSF51905">
    <property type="entry name" value="FAD/NAD(P)-binding domain"/>
    <property type="match status" value="1"/>
</dbReference>